<feature type="compositionally biased region" description="Low complexity" evidence="1">
    <location>
        <begin position="231"/>
        <end position="243"/>
    </location>
</feature>
<evidence type="ECO:0000313" key="3">
    <source>
        <dbReference type="EMBL" id="QTG01565.1"/>
    </source>
</evidence>
<feature type="compositionally biased region" description="Basic and acidic residues" evidence="1">
    <location>
        <begin position="201"/>
        <end position="211"/>
    </location>
</feature>
<evidence type="ECO:0000313" key="5">
    <source>
        <dbReference type="Proteomes" id="UP000822331"/>
    </source>
</evidence>
<dbReference type="AlphaFoldDB" id="A0AAE7R3N9"/>
<dbReference type="RefSeq" id="WP_065701624.1">
    <property type="nucleotide sequence ID" value="NZ_CP049206.1"/>
</dbReference>
<feature type="region of interest" description="Disordered" evidence="1">
    <location>
        <begin position="183"/>
        <end position="249"/>
    </location>
</feature>
<dbReference type="KEGG" id="arui:G6M88_05785"/>
<dbReference type="EMBL" id="CP049206">
    <property type="protein sequence ID" value="QTG01565.1"/>
    <property type="molecule type" value="Genomic_DNA"/>
</dbReference>
<dbReference type="Proteomes" id="UP000663912">
    <property type="component" value="Chromosome 1"/>
</dbReference>
<organism evidence="3 4">
    <name type="scientific">Agrobacterium rubi</name>
    <dbReference type="NCBI Taxonomy" id="28099"/>
    <lineage>
        <taxon>Bacteria</taxon>
        <taxon>Pseudomonadati</taxon>
        <taxon>Pseudomonadota</taxon>
        <taxon>Alphaproteobacteria</taxon>
        <taxon>Hyphomicrobiales</taxon>
        <taxon>Rhizobiaceae</taxon>
        <taxon>Rhizobium/Agrobacterium group</taxon>
        <taxon>Agrobacterium</taxon>
    </lineage>
</organism>
<accession>A0AAE7R3N9</accession>
<feature type="compositionally biased region" description="Basic and acidic residues" evidence="1">
    <location>
        <begin position="219"/>
        <end position="230"/>
    </location>
</feature>
<name>A0AAE7R3N9_9HYPH</name>
<sequence length="307" mass="31644">MRFSRKFVLLSGIVLLLGGASGLAAVFVGKDALFGPSNASVNGLDCEMVQTVNIKKAGSLWVRKFIRTEGGDGTERVKTALRVAKSVYDKQKPDLVQVSILDQNGPTMRSDMRGRAIAAQVVYIPDLTKIPADADAKPYSAFYYDGSPSGDGVFYGLRIDLPLEDTEHLAAGLKEFTDCTDPAAQAAAGEGHGEASTGHDAPAEGHGDGGGHGEAAPAEGHDAPAPEAAHDGAPAAAAADDPGLLTSTPEHESVSMFSLAYLKSLIFGKGPTEAVAAEPAHGATPVAEEPAAHGEAAPAEEPTKPEH</sequence>
<proteinExistence type="predicted"/>
<evidence type="ECO:0000313" key="4">
    <source>
        <dbReference type="Proteomes" id="UP000663912"/>
    </source>
</evidence>
<protein>
    <submittedName>
        <fullName evidence="3">Uncharacterized protein</fullName>
    </submittedName>
</protein>
<dbReference type="Proteomes" id="UP000822331">
    <property type="component" value="Unassembled WGS sequence"/>
</dbReference>
<gene>
    <name evidence="2" type="ORF">G6L72_18720</name>
    <name evidence="3" type="ORF">G6M88_05785</name>
</gene>
<feature type="region of interest" description="Disordered" evidence="1">
    <location>
        <begin position="275"/>
        <end position="307"/>
    </location>
</feature>
<reference evidence="3" key="2">
    <citation type="submission" date="2020-02" db="EMBL/GenBank/DDBJ databases">
        <title>Unexpected conservation and global transmission of agrobacterial virulence plasmids.</title>
        <authorList>
            <person name="Weisberg A.J."/>
            <person name="Davis E.W. II"/>
            <person name="Tabima J.R."/>
            <person name="Belcher M.S."/>
            <person name="Miller M."/>
            <person name="Kuo C.-H."/>
            <person name="Loper J.E."/>
            <person name="Grunwald N.J."/>
            <person name="Putnam M.L."/>
            <person name="Chang J.H."/>
        </authorList>
    </citation>
    <scope>NUCLEOTIDE SEQUENCE</scope>
    <source>
        <strain evidence="3">W2/73</strain>
    </source>
</reference>
<keyword evidence="5" id="KW-1185">Reference proteome</keyword>
<feature type="compositionally biased region" description="Low complexity" evidence="1">
    <location>
        <begin position="183"/>
        <end position="200"/>
    </location>
</feature>
<feature type="compositionally biased region" description="Low complexity" evidence="1">
    <location>
        <begin position="285"/>
        <end position="300"/>
    </location>
</feature>
<reference evidence="2 5" key="1">
    <citation type="journal article" date="2020" name="Science">
        <title>Unexpected conservation and global transmission of agrobacterial virulence plasmids.</title>
        <authorList>
            <person name="Weisberg A.J."/>
            <person name="Davis E.W. 2nd"/>
            <person name="Tabima J."/>
            <person name="Belcher M.S."/>
            <person name="Miller M."/>
            <person name="Kuo C.H."/>
            <person name="Loper J.E."/>
            <person name="Grunwald N.J."/>
            <person name="Putnam M.L."/>
            <person name="Chang J.H."/>
        </authorList>
    </citation>
    <scope>NUCLEOTIDE SEQUENCE [LARGE SCALE GENOMIC DNA]</scope>
    <source>
        <strain evidence="2 5">A19/93</strain>
    </source>
</reference>
<dbReference type="EMBL" id="JAAMCP010000011">
    <property type="protein sequence ID" value="NTF38733.1"/>
    <property type="molecule type" value="Genomic_DNA"/>
</dbReference>
<evidence type="ECO:0000313" key="2">
    <source>
        <dbReference type="EMBL" id="NTF38733.1"/>
    </source>
</evidence>
<evidence type="ECO:0000256" key="1">
    <source>
        <dbReference type="SAM" id="MobiDB-lite"/>
    </source>
</evidence>